<dbReference type="InterPro" id="IPR001806">
    <property type="entry name" value="Small_GTPase"/>
</dbReference>
<evidence type="ECO:0000256" key="2">
    <source>
        <dbReference type="ARBA" id="ARBA00023134"/>
    </source>
</evidence>
<dbReference type="PRINTS" id="PR00449">
    <property type="entry name" value="RASTRNSFRMNG"/>
</dbReference>
<dbReference type="SMART" id="SM00173">
    <property type="entry name" value="RAS"/>
    <property type="match status" value="1"/>
</dbReference>
<keyword evidence="1" id="KW-0547">Nucleotide-binding</keyword>
<dbReference type="SMART" id="SM00175">
    <property type="entry name" value="RAB"/>
    <property type="match status" value="1"/>
</dbReference>
<organism evidence="3">
    <name type="scientific">Arcella intermedia</name>
    <dbReference type="NCBI Taxonomy" id="1963864"/>
    <lineage>
        <taxon>Eukaryota</taxon>
        <taxon>Amoebozoa</taxon>
        <taxon>Tubulinea</taxon>
        <taxon>Elardia</taxon>
        <taxon>Arcellinida</taxon>
        <taxon>Sphaerothecina</taxon>
        <taxon>Arcellidae</taxon>
        <taxon>Arcella</taxon>
    </lineage>
</organism>
<proteinExistence type="predicted"/>
<dbReference type="InterPro" id="IPR005225">
    <property type="entry name" value="Small_GTP-bd"/>
</dbReference>
<reference evidence="3" key="1">
    <citation type="journal article" date="2020" name="J. Eukaryot. Microbiol.">
        <title>De novo Sequencing, Assembly and Annotation of the Transcriptome for the Free-Living Testate Amoeba Arcella intermedia.</title>
        <authorList>
            <person name="Ribeiro G.M."/>
            <person name="Porfirio-Sousa A.L."/>
            <person name="Maurer-Alcala X.X."/>
            <person name="Katz L.A."/>
            <person name="Lahr D.J.G."/>
        </authorList>
    </citation>
    <scope>NUCLEOTIDE SEQUENCE</scope>
</reference>
<accession>A0A6B2LKZ4</accession>
<dbReference type="NCBIfam" id="TIGR00231">
    <property type="entry name" value="small_GTP"/>
    <property type="match status" value="1"/>
</dbReference>
<sequence length="186" mass="20967">MEPLKIAVLGDCGSGKSAFVCHFVTGDFHPRLDPTIEDIYRKPFEVRNQPILLEILDTATPDCTWGVPYHEMYIKNNIAFVLLYSITSKTSFENLGAWNDNIKKMKESTHPITLVGSKADLEEKRQVSYEEGLSFAERIGATFWEVSSKTGKDISAVFVDLSERSLDNKVYKFKSNATFRGGCELI</sequence>
<dbReference type="Gene3D" id="3.40.50.300">
    <property type="entry name" value="P-loop containing nucleotide triphosphate hydrolases"/>
    <property type="match status" value="1"/>
</dbReference>
<dbReference type="SUPFAM" id="SSF52540">
    <property type="entry name" value="P-loop containing nucleoside triphosphate hydrolases"/>
    <property type="match status" value="1"/>
</dbReference>
<dbReference type="InterPro" id="IPR020849">
    <property type="entry name" value="Small_GTPase_Ras-type"/>
</dbReference>
<keyword evidence="2" id="KW-0342">GTP-binding</keyword>
<dbReference type="PROSITE" id="PS51419">
    <property type="entry name" value="RAB"/>
    <property type="match status" value="1"/>
</dbReference>
<evidence type="ECO:0000313" key="3">
    <source>
        <dbReference type="EMBL" id="NDV37487.1"/>
    </source>
</evidence>
<dbReference type="PROSITE" id="PS51421">
    <property type="entry name" value="RAS"/>
    <property type="match status" value="1"/>
</dbReference>
<dbReference type="GO" id="GO:0005525">
    <property type="term" value="F:GTP binding"/>
    <property type="evidence" value="ECO:0007669"/>
    <property type="project" value="UniProtKB-KW"/>
</dbReference>
<protein>
    <submittedName>
        <fullName evidence="3">Uncharacterized protein</fullName>
    </submittedName>
</protein>
<dbReference type="PANTHER" id="PTHR24070">
    <property type="entry name" value="RAS, DI-RAS, AND RHEB FAMILY MEMBERS OF SMALL GTPASE SUPERFAMILY"/>
    <property type="match status" value="1"/>
</dbReference>
<dbReference type="GO" id="GO:0003924">
    <property type="term" value="F:GTPase activity"/>
    <property type="evidence" value="ECO:0007669"/>
    <property type="project" value="InterPro"/>
</dbReference>
<dbReference type="AlphaFoldDB" id="A0A6B2LKZ4"/>
<name>A0A6B2LKZ4_9EUKA</name>
<dbReference type="GO" id="GO:0016020">
    <property type="term" value="C:membrane"/>
    <property type="evidence" value="ECO:0007669"/>
    <property type="project" value="InterPro"/>
</dbReference>
<evidence type="ECO:0000256" key="1">
    <source>
        <dbReference type="ARBA" id="ARBA00022741"/>
    </source>
</evidence>
<dbReference type="InterPro" id="IPR027417">
    <property type="entry name" value="P-loop_NTPase"/>
</dbReference>
<dbReference type="Pfam" id="PF00071">
    <property type="entry name" value="Ras"/>
    <property type="match status" value="1"/>
</dbReference>
<dbReference type="GO" id="GO:0007165">
    <property type="term" value="P:signal transduction"/>
    <property type="evidence" value="ECO:0007669"/>
    <property type="project" value="InterPro"/>
</dbReference>
<dbReference type="EMBL" id="GIBP01008518">
    <property type="protein sequence ID" value="NDV37487.1"/>
    <property type="molecule type" value="Transcribed_RNA"/>
</dbReference>
<dbReference type="SMART" id="SM00174">
    <property type="entry name" value="RHO"/>
    <property type="match status" value="1"/>
</dbReference>